<reference evidence="20 21" key="1">
    <citation type="journal article" date="2014" name="Syst. Appl. Microbiol.">
        <title>Complete genomes of freshwater sulfur oxidizers Sulfuricella denitrificans skB26 and Sulfuritalea hydrogenivorans sk43H: genetic insights into the sulfur oxidation pathway of betaproteobacteria.</title>
        <authorList>
            <person name="Watanabe T."/>
            <person name="Kojima H."/>
            <person name="Fukui M."/>
        </authorList>
    </citation>
    <scope>NUCLEOTIDE SEQUENCE [LARGE SCALE GENOMIC DNA]</scope>
    <source>
        <strain evidence="20">DSM22779</strain>
    </source>
</reference>
<dbReference type="InterPro" id="IPR000014">
    <property type="entry name" value="PAS"/>
</dbReference>
<dbReference type="InterPro" id="IPR036097">
    <property type="entry name" value="HisK_dim/P_sf"/>
</dbReference>
<dbReference type="PANTHER" id="PTHR45339">
    <property type="entry name" value="HYBRID SIGNAL TRANSDUCTION HISTIDINE KINASE J"/>
    <property type="match status" value="1"/>
</dbReference>
<keyword evidence="21" id="KW-1185">Reference proteome</keyword>
<dbReference type="SMART" id="SM00387">
    <property type="entry name" value="HATPase_c"/>
    <property type="match status" value="1"/>
</dbReference>
<evidence type="ECO:0000259" key="19">
    <source>
        <dbReference type="PROSITE" id="PS50112"/>
    </source>
</evidence>
<dbReference type="CDD" id="cd00130">
    <property type="entry name" value="PAS"/>
    <property type="match status" value="1"/>
</dbReference>
<dbReference type="GO" id="GO:0016020">
    <property type="term" value="C:membrane"/>
    <property type="evidence" value="ECO:0007669"/>
    <property type="project" value="UniProtKB-SubCell"/>
</dbReference>
<dbReference type="InterPro" id="IPR003594">
    <property type="entry name" value="HATPase_dom"/>
</dbReference>
<organism evidence="20 21">
    <name type="scientific">Sulfuritalea hydrogenivorans sk43H</name>
    <dbReference type="NCBI Taxonomy" id="1223802"/>
    <lineage>
        <taxon>Bacteria</taxon>
        <taxon>Pseudomonadati</taxon>
        <taxon>Pseudomonadota</taxon>
        <taxon>Betaproteobacteria</taxon>
        <taxon>Nitrosomonadales</taxon>
        <taxon>Sterolibacteriaceae</taxon>
        <taxon>Sulfuritalea</taxon>
    </lineage>
</organism>
<dbReference type="Gene3D" id="3.40.50.2300">
    <property type="match status" value="1"/>
</dbReference>
<evidence type="ECO:0000256" key="4">
    <source>
        <dbReference type="ARBA" id="ARBA00022553"/>
    </source>
</evidence>
<dbReference type="Gene3D" id="1.10.287.130">
    <property type="match status" value="1"/>
</dbReference>
<dbReference type="InterPro" id="IPR021796">
    <property type="entry name" value="Tll0287-like_dom"/>
</dbReference>
<evidence type="ECO:0000256" key="2">
    <source>
        <dbReference type="ARBA" id="ARBA00004370"/>
    </source>
</evidence>
<dbReference type="SUPFAM" id="SSF52172">
    <property type="entry name" value="CheY-like"/>
    <property type="match status" value="1"/>
</dbReference>
<dbReference type="CDD" id="cd00082">
    <property type="entry name" value="HisKA"/>
    <property type="match status" value="1"/>
</dbReference>
<dbReference type="Pfam" id="PF11845">
    <property type="entry name" value="Tll0287-like"/>
    <property type="match status" value="1"/>
</dbReference>
<evidence type="ECO:0000256" key="11">
    <source>
        <dbReference type="ARBA" id="ARBA00023012"/>
    </source>
</evidence>
<dbReference type="InterPro" id="IPR001789">
    <property type="entry name" value="Sig_transdc_resp-reg_receiver"/>
</dbReference>
<dbReference type="InterPro" id="IPR036890">
    <property type="entry name" value="HATPase_C_sf"/>
</dbReference>
<dbReference type="STRING" id="1223802.SUTH_01020"/>
<evidence type="ECO:0000256" key="9">
    <source>
        <dbReference type="ARBA" id="ARBA00022840"/>
    </source>
</evidence>
<dbReference type="Pfam" id="PF00072">
    <property type="entry name" value="Response_reg"/>
    <property type="match status" value="1"/>
</dbReference>
<feature type="domain" description="PAS" evidence="19">
    <location>
        <begin position="255"/>
        <end position="325"/>
    </location>
</feature>
<dbReference type="PROSITE" id="PS50112">
    <property type="entry name" value="PAS"/>
    <property type="match status" value="1"/>
</dbReference>
<dbReference type="SMART" id="SM00388">
    <property type="entry name" value="HisKA"/>
    <property type="match status" value="1"/>
</dbReference>
<evidence type="ECO:0000256" key="3">
    <source>
        <dbReference type="ARBA" id="ARBA00012438"/>
    </source>
</evidence>
<evidence type="ECO:0000256" key="16">
    <source>
        <dbReference type="SAM" id="Phobius"/>
    </source>
</evidence>
<evidence type="ECO:0000259" key="17">
    <source>
        <dbReference type="PROSITE" id="PS50109"/>
    </source>
</evidence>
<dbReference type="FunFam" id="1.10.287.130:FF:000004">
    <property type="entry name" value="Ethylene receptor 1"/>
    <property type="match status" value="1"/>
</dbReference>
<dbReference type="EMBL" id="AP012547">
    <property type="protein sequence ID" value="BAO28826.1"/>
    <property type="molecule type" value="Genomic_DNA"/>
</dbReference>
<keyword evidence="12 16" id="KW-0472">Membrane</keyword>
<evidence type="ECO:0000256" key="14">
    <source>
        <dbReference type="ARBA" id="ARBA00070152"/>
    </source>
</evidence>
<accession>W0SCT1</accession>
<keyword evidence="7" id="KW-0547">Nucleotide-binding</keyword>
<feature type="domain" description="Histidine kinase" evidence="17">
    <location>
        <begin position="580"/>
        <end position="800"/>
    </location>
</feature>
<dbReference type="InterPro" id="IPR005467">
    <property type="entry name" value="His_kinase_dom"/>
</dbReference>
<dbReference type="Pfam" id="PF02518">
    <property type="entry name" value="HATPase_c"/>
    <property type="match status" value="1"/>
</dbReference>
<evidence type="ECO:0000256" key="5">
    <source>
        <dbReference type="ARBA" id="ARBA00022679"/>
    </source>
</evidence>
<evidence type="ECO:0000256" key="13">
    <source>
        <dbReference type="ARBA" id="ARBA00058004"/>
    </source>
</evidence>
<dbReference type="KEGG" id="shd:SUTH_01020"/>
<dbReference type="SMART" id="SM00091">
    <property type="entry name" value="PAS"/>
    <property type="match status" value="1"/>
</dbReference>
<dbReference type="SUPFAM" id="SSF55781">
    <property type="entry name" value="GAF domain-like"/>
    <property type="match status" value="1"/>
</dbReference>
<dbReference type="AlphaFoldDB" id="W0SCT1"/>
<evidence type="ECO:0000256" key="10">
    <source>
        <dbReference type="ARBA" id="ARBA00022989"/>
    </source>
</evidence>
<protein>
    <recommendedName>
        <fullName evidence="14">Virulence sensor protein BvgS</fullName>
        <ecNumber evidence="3">2.7.13.3</ecNumber>
    </recommendedName>
</protein>
<evidence type="ECO:0000313" key="20">
    <source>
        <dbReference type="EMBL" id="BAO28826.1"/>
    </source>
</evidence>
<keyword evidence="4 15" id="KW-0597">Phosphoprotein</keyword>
<proteinExistence type="predicted"/>
<feature type="modified residue" description="4-aspartylphosphate" evidence="15">
    <location>
        <position position="877"/>
    </location>
</feature>
<keyword evidence="6 16" id="KW-0812">Transmembrane</keyword>
<sequence length="949" mass="103684">MKHAASNFGLKNMLLWTSVGWSAMIFALVVWDQWGAYVASLDNVRATARESFSKDVVYRRWASIHGGVYAPVTPQTPPNPNLSHVPERDITTPSGRKLTLINPAYMTRQVHELGQNDFGSKGHITSLKPLRPENAPDEWERRALEAFERGEQEVSSVEPIGGEAYFRFMRPLIVEQACLKCHEAQGYKVGDIRGGISVSLQWARYNAFLWSKLFFHLAIYGGIWVIGLFGVRYAGSQIRARLSERTQAAKLVQASEARYRAVAQSASDAIVTADSTGKIINWNRGAETTFGHTEAEAMGMSLTELMPARYRDRHAGGFGHVMSGGEPRTKGKVVELSGLRKDGSEFPIEASLSHWDVAEGRFVTGIIRDVTERKQREEVDAFLSLAGSSSMDEPFFDALARFLARNLEMDYVCIDQLEGEGLSARTLVVWHDGHFEDNVTYTLDDTPCGDVVGQNVCCFPSGVCQHFPRDQALQGLRAESYVGVTLWSHAGKPIGLIAVIGRRPLANRLHAESTMARVAMRASGELERLINEVEIKKLNADLEQRVLARTAELETANRALAAAKEAAEAASVAKSQFLANMSHEIRTPMNGILGMASILRREGVTSRQAQRLDTIDTSAKHLLSILNDILDLSKIEAGKFVLEEAPVVVSSLLANVSSILSDRARDKGIGFFTEVEALPRNLVGDPTRLQQALINYVVNAIKFTEKGAVTLRAFKQEESADSVVVRFEVQDSGIGISPEAMSRLFSAFEQADNSMTRKYGGTGLGLSITRRFAELMGGETGVESSPGAGSTFWLTARLKKRGADVAATISAASMDAEARIRQEYPGARILVVDDEPINREVALMQLEAAGLVVDAAENGAEAVALAGKTGYAAILMDMQMPILDGLEATRQIRGLPGYRQIPIVAMTANAFAEDKARCIDAGMNDVLVKPFDPDQLFAVLLSSLDRSGA</sequence>
<keyword evidence="11" id="KW-0902">Two-component regulatory system</keyword>
<dbReference type="PROSITE" id="PS50110">
    <property type="entry name" value="RESPONSE_REGULATORY"/>
    <property type="match status" value="1"/>
</dbReference>
<dbReference type="CDD" id="cd16922">
    <property type="entry name" value="HATPase_EvgS-ArcB-TorS-like"/>
    <property type="match status" value="1"/>
</dbReference>
<comment type="catalytic activity">
    <reaction evidence="1">
        <text>ATP + protein L-histidine = ADP + protein N-phospho-L-histidine.</text>
        <dbReference type="EC" id="2.7.13.3"/>
    </reaction>
</comment>
<dbReference type="SUPFAM" id="SSF55874">
    <property type="entry name" value="ATPase domain of HSP90 chaperone/DNA topoisomerase II/histidine kinase"/>
    <property type="match status" value="1"/>
</dbReference>
<comment type="subcellular location">
    <subcellularLocation>
        <location evidence="2">Membrane</location>
    </subcellularLocation>
</comment>
<dbReference type="NCBIfam" id="TIGR00229">
    <property type="entry name" value="sensory_box"/>
    <property type="match status" value="1"/>
</dbReference>
<evidence type="ECO:0000259" key="18">
    <source>
        <dbReference type="PROSITE" id="PS50110"/>
    </source>
</evidence>
<keyword evidence="9" id="KW-0067">ATP-binding</keyword>
<evidence type="ECO:0000313" key="21">
    <source>
        <dbReference type="Proteomes" id="UP000031637"/>
    </source>
</evidence>
<gene>
    <name evidence="20" type="ORF">SUTH_01020</name>
</gene>
<dbReference type="InterPro" id="IPR035965">
    <property type="entry name" value="PAS-like_dom_sf"/>
</dbReference>
<dbReference type="GO" id="GO:0000155">
    <property type="term" value="F:phosphorelay sensor kinase activity"/>
    <property type="evidence" value="ECO:0007669"/>
    <property type="project" value="InterPro"/>
</dbReference>
<dbReference type="EC" id="2.7.13.3" evidence="3"/>
<dbReference type="HOGENOM" id="CLU_000445_114_64_4"/>
<evidence type="ECO:0000256" key="15">
    <source>
        <dbReference type="PROSITE-ProRule" id="PRU00169"/>
    </source>
</evidence>
<dbReference type="SUPFAM" id="SSF47384">
    <property type="entry name" value="Homodimeric domain of signal transducing histidine kinase"/>
    <property type="match status" value="1"/>
</dbReference>
<evidence type="ECO:0000256" key="8">
    <source>
        <dbReference type="ARBA" id="ARBA00022777"/>
    </source>
</evidence>
<dbReference type="CDD" id="cd17546">
    <property type="entry name" value="REC_hyHK_CKI1_RcsC-like"/>
    <property type="match status" value="1"/>
</dbReference>
<dbReference type="Gene3D" id="3.30.450.290">
    <property type="match status" value="1"/>
</dbReference>
<dbReference type="InterPro" id="IPR004358">
    <property type="entry name" value="Sig_transdc_His_kin-like_C"/>
</dbReference>
<dbReference type="Proteomes" id="UP000031637">
    <property type="component" value="Chromosome"/>
</dbReference>
<dbReference type="PANTHER" id="PTHR45339:SF3">
    <property type="entry name" value="HISTIDINE KINASE"/>
    <property type="match status" value="1"/>
</dbReference>
<dbReference type="SUPFAM" id="SSF55785">
    <property type="entry name" value="PYP-like sensor domain (PAS domain)"/>
    <property type="match status" value="1"/>
</dbReference>
<feature type="transmembrane region" description="Helical" evidence="16">
    <location>
        <begin position="12"/>
        <end position="31"/>
    </location>
</feature>
<feature type="transmembrane region" description="Helical" evidence="16">
    <location>
        <begin position="213"/>
        <end position="235"/>
    </location>
</feature>
<keyword evidence="5" id="KW-0808">Transferase</keyword>
<feature type="domain" description="Response regulatory" evidence="18">
    <location>
        <begin position="828"/>
        <end position="944"/>
    </location>
</feature>
<evidence type="ECO:0000256" key="1">
    <source>
        <dbReference type="ARBA" id="ARBA00000085"/>
    </source>
</evidence>
<name>W0SCT1_9PROT</name>
<dbReference type="GO" id="GO:0005524">
    <property type="term" value="F:ATP binding"/>
    <property type="evidence" value="ECO:0007669"/>
    <property type="project" value="UniProtKB-KW"/>
</dbReference>
<keyword evidence="10 16" id="KW-1133">Transmembrane helix</keyword>
<evidence type="ECO:0000256" key="6">
    <source>
        <dbReference type="ARBA" id="ARBA00022692"/>
    </source>
</evidence>
<evidence type="ECO:0000256" key="7">
    <source>
        <dbReference type="ARBA" id="ARBA00022741"/>
    </source>
</evidence>
<evidence type="ECO:0000256" key="12">
    <source>
        <dbReference type="ARBA" id="ARBA00023136"/>
    </source>
</evidence>
<dbReference type="InterPro" id="IPR011006">
    <property type="entry name" value="CheY-like_superfamily"/>
</dbReference>
<dbReference type="PRINTS" id="PR00344">
    <property type="entry name" value="BCTRLSENSOR"/>
</dbReference>
<comment type="function">
    <text evidence="13">Member of the two-component regulatory system BvgS/BvgA. Phosphorylates BvgA via a four-step phosphorelay in response to environmental signals.</text>
</comment>
<dbReference type="FunFam" id="3.30.565.10:FF:000010">
    <property type="entry name" value="Sensor histidine kinase RcsC"/>
    <property type="match status" value="1"/>
</dbReference>
<dbReference type="SMART" id="SM00448">
    <property type="entry name" value="REC"/>
    <property type="match status" value="1"/>
</dbReference>
<keyword evidence="8" id="KW-0418">Kinase</keyword>
<dbReference type="Gene3D" id="3.30.450.20">
    <property type="entry name" value="PAS domain"/>
    <property type="match status" value="1"/>
</dbReference>
<dbReference type="Pfam" id="PF13426">
    <property type="entry name" value="PAS_9"/>
    <property type="match status" value="1"/>
</dbReference>
<dbReference type="Gene3D" id="3.30.565.10">
    <property type="entry name" value="Histidine kinase-like ATPase, C-terminal domain"/>
    <property type="match status" value="1"/>
</dbReference>
<dbReference type="Pfam" id="PF00512">
    <property type="entry name" value="HisKA"/>
    <property type="match status" value="1"/>
</dbReference>
<dbReference type="InterPro" id="IPR003661">
    <property type="entry name" value="HisK_dim/P_dom"/>
</dbReference>
<dbReference type="PROSITE" id="PS50109">
    <property type="entry name" value="HIS_KIN"/>
    <property type="match status" value="1"/>
</dbReference>